<dbReference type="GO" id="GO:0008168">
    <property type="term" value="F:methyltransferase activity"/>
    <property type="evidence" value="ECO:0007669"/>
    <property type="project" value="UniProtKB-KW"/>
</dbReference>
<dbReference type="Proteomes" id="UP000581769">
    <property type="component" value="Unassembled WGS sequence"/>
</dbReference>
<accession>A0A840IKW1</accession>
<keyword evidence="2" id="KW-0489">Methyltransferase</keyword>
<name>A0A840IKW1_9PSEU</name>
<dbReference type="EMBL" id="JACHMG010000001">
    <property type="protein sequence ID" value="MBB4682630.1"/>
    <property type="molecule type" value="Genomic_DNA"/>
</dbReference>
<dbReference type="SUPFAM" id="SSF53335">
    <property type="entry name" value="S-adenosyl-L-methionine-dependent methyltransferases"/>
    <property type="match status" value="1"/>
</dbReference>
<feature type="domain" description="Methyltransferase" evidence="1">
    <location>
        <begin position="57"/>
        <end position="150"/>
    </location>
</feature>
<dbReference type="RefSeq" id="WP_184776803.1">
    <property type="nucleotide sequence ID" value="NZ_JACHMG010000001.1"/>
</dbReference>
<evidence type="ECO:0000313" key="2">
    <source>
        <dbReference type="EMBL" id="MBB4682630.1"/>
    </source>
</evidence>
<protein>
    <submittedName>
        <fullName evidence="2">SAM-dependent methyltransferase</fullName>
    </submittedName>
</protein>
<dbReference type="CDD" id="cd02440">
    <property type="entry name" value="AdoMet_MTases"/>
    <property type="match status" value="1"/>
</dbReference>
<dbReference type="GO" id="GO:0032259">
    <property type="term" value="P:methylation"/>
    <property type="evidence" value="ECO:0007669"/>
    <property type="project" value="UniProtKB-KW"/>
</dbReference>
<organism evidence="2 3">
    <name type="scientific">Amycolatopsis jiangsuensis</name>
    <dbReference type="NCBI Taxonomy" id="1181879"/>
    <lineage>
        <taxon>Bacteria</taxon>
        <taxon>Bacillati</taxon>
        <taxon>Actinomycetota</taxon>
        <taxon>Actinomycetes</taxon>
        <taxon>Pseudonocardiales</taxon>
        <taxon>Pseudonocardiaceae</taxon>
        <taxon>Amycolatopsis</taxon>
    </lineage>
</organism>
<dbReference type="PANTHER" id="PTHR42912">
    <property type="entry name" value="METHYLTRANSFERASE"/>
    <property type="match status" value="1"/>
</dbReference>
<dbReference type="Gene3D" id="3.40.50.150">
    <property type="entry name" value="Vaccinia Virus protein VP39"/>
    <property type="match status" value="1"/>
</dbReference>
<dbReference type="AlphaFoldDB" id="A0A840IKW1"/>
<proteinExistence type="predicted"/>
<evidence type="ECO:0000313" key="3">
    <source>
        <dbReference type="Proteomes" id="UP000581769"/>
    </source>
</evidence>
<sequence>MTPRPAANPAAPTGDEDPAEFWENLYRQQRDNHDLWGARGNPQLIDAAAQLRPGAALDLACGAGGDTLWLARHGWQVTAIDISATAVEKVLCLAQEAGFGELVTTERHDLAETFPRGAFDLVSAQYFHTPFELPRAAVLRKAAEALRPGGRLLVVDHGSIAPWSWDQNPDKHIPAPHEVGAELGLDPATWTVERADTPRRTATGPGGQTAVVTDNVLLIRRTGG</sequence>
<keyword evidence="2" id="KW-0808">Transferase</keyword>
<dbReference type="InterPro" id="IPR050508">
    <property type="entry name" value="Methyltransf_Superfamily"/>
</dbReference>
<dbReference type="InterPro" id="IPR029063">
    <property type="entry name" value="SAM-dependent_MTases_sf"/>
</dbReference>
<comment type="caution">
    <text evidence="2">The sequence shown here is derived from an EMBL/GenBank/DDBJ whole genome shotgun (WGS) entry which is preliminary data.</text>
</comment>
<reference evidence="2 3" key="1">
    <citation type="submission" date="2020-08" db="EMBL/GenBank/DDBJ databases">
        <title>Sequencing the genomes of 1000 actinobacteria strains.</title>
        <authorList>
            <person name="Klenk H.-P."/>
        </authorList>
    </citation>
    <scope>NUCLEOTIDE SEQUENCE [LARGE SCALE GENOMIC DNA]</scope>
    <source>
        <strain evidence="2 3">DSM 45859</strain>
    </source>
</reference>
<dbReference type="InterPro" id="IPR041698">
    <property type="entry name" value="Methyltransf_25"/>
</dbReference>
<dbReference type="Pfam" id="PF13649">
    <property type="entry name" value="Methyltransf_25"/>
    <property type="match status" value="1"/>
</dbReference>
<keyword evidence="3" id="KW-1185">Reference proteome</keyword>
<gene>
    <name evidence="2" type="ORF">BJY18_000115</name>
</gene>
<evidence type="ECO:0000259" key="1">
    <source>
        <dbReference type="Pfam" id="PF13649"/>
    </source>
</evidence>